<dbReference type="OrthoDB" id="9815441at2"/>
<feature type="domain" description="AB hydrolase-1" evidence="1">
    <location>
        <begin position="61"/>
        <end position="296"/>
    </location>
</feature>
<gene>
    <name evidence="2" type="ORF">SAMN02982922_5631</name>
</gene>
<dbReference type="AlphaFoldDB" id="A0A1X7PX97"/>
<accession>A0A1X7PX97</accession>
<keyword evidence="3" id="KW-1185">Reference proteome</keyword>
<dbReference type="Pfam" id="PF00561">
    <property type="entry name" value="Abhydrolase_1"/>
    <property type="match status" value="1"/>
</dbReference>
<evidence type="ECO:0000313" key="3">
    <source>
        <dbReference type="Proteomes" id="UP000193083"/>
    </source>
</evidence>
<dbReference type="InterPro" id="IPR000073">
    <property type="entry name" value="AB_hydrolase_1"/>
</dbReference>
<reference evidence="2 3" key="1">
    <citation type="submission" date="2017-04" db="EMBL/GenBank/DDBJ databases">
        <authorList>
            <person name="Afonso C.L."/>
            <person name="Miller P.J."/>
            <person name="Scott M.A."/>
            <person name="Spackman E."/>
            <person name="Goraichik I."/>
            <person name="Dimitrov K.M."/>
            <person name="Suarez D.L."/>
            <person name="Swayne D.E."/>
        </authorList>
    </citation>
    <scope>NUCLEOTIDE SEQUENCE [LARGE SCALE GENOMIC DNA]</scope>
    <source>
        <strain evidence="2 3">B5P</strain>
    </source>
</reference>
<dbReference type="Proteomes" id="UP000193083">
    <property type="component" value="Unassembled WGS sequence"/>
</dbReference>
<evidence type="ECO:0000313" key="2">
    <source>
        <dbReference type="EMBL" id="SMH56947.1"/>
    </source>
</evidence>
<organism evidence="2 3">
    <name type="scientific">Mesorhizobium australicum</name>
    <dbReference type="NCBI Taxonomy" id="536018"/>
    <lineage>
        <taxon>Bacteria</taxon>
        <taxon>Pseudomonadati</taxon>
        <taxon>Pseudomonadota</taxon>
        <taxon>Alphaproteobacteria</taxon>
        <taxon>Hyphomicrobiales</taxon>
        <taxon>Phyllobacteriaceae</taxon>
        <taxon>Mesorhizobium</taxon>
    </lineage>
</organism>
<sequence length="357" mass="38207">MNLVYALILFVVALSLTLAGVTRVGTWLIERRNPPVGSFATVNGTRMHFVHVAGPSARDLPPVVFVHGASGNLKDQMLPFRQALEGRAEMLFLDRPGHGWSARGAANEDPHGQARTIAALMDHVGIDRAIVVGHSFGGAIAATFALDFPDRTAGLVFLAPASHPWPGGATSWYYTLTTKPVVGRLFSETLSYLGGILRIDSASECVFSPNRAPDHYVRDASIALVLRPAAFRANATDVEGLYRHALATAPRYREITAPTVVISGDSDTVVYEEIHSAGLGRDIPGAELVWVHNLGHKPDWIATDLAIAAIGKVAGQPADLQALAKAVEARIADDRHGVGICVDETAPYRAPELKPVE</sequence>
<dbReference type="PRINTS" id="PR00111">
    <property type="entry name" value="ABHYDROLASE"/>
</dbReference>
<name>A0A1X7PX97_9HYPH</name>
<dbReference type="SUPFAM" id="SSF53474">
    <property type="entry name" value="alpha/beta-Hydrolases"/>
    <property type="match status" value="1"/>
</dbReference>
<dbReference type="EMBL" id="FXBL01000004">
    <property type="protein sequence ID" value="SMH56947.1"/>
    <property type="molecule type" value="Genomic_DNA"/>
</dbReference>
<dbReference type="InterPro" id="IPR050471">
    <property type="entry name" value="AB_hydrolase"/>
</dbReference>
<protein>
    <submittedName>
        <fullName evidence="2">Pimeloyl-ACP methyl ester carboxylesterase</fullName>
    </submittedName>
</protein>
<evidence type="ECO:0000259" key="1">
    <source>
        <dbReference type="Pfam" id="PF00561"/>
    </source>
</evidence>
<dbReference type="PANTHER" id="PTHR43433:SF5">
    <property type="entry name" value="AB HYDROLASE-1 DOMAIN-CONTAINING PROTEIN"/>
    <property type="match status" value="1"/>
</dbReference>
<proteinExistence type="predicted"/>
<dbReference type="Gene3D" id="3.40.50.1820">
    <property type="entry name" value="alpha/beta hydrolase"/>
    <property type="match status" value="1"/>
</dbReference>
<dbReference type="RefSeq" id="WP_085467195.1">
    <property type="nucleotide sequence ID" value="NZ_FXBL01000004.1"/>
</dbReference>
<dbReference type="PANTHER" id="PTHR43433">
    <property type="entry name" value="HYDROLASE, ALPHA/BETA FOLD FAMILY PROTEIN"/>
    <property type="match status" value="1"/>
</dbReference>
<dbReference type="InterPro" id="IPR029058">
    <property type="entry name" value="AB_hydrolase_fold"/>
</dbReference>